<accession>A0A645JPS8</accession>
<gene>
    <name evidence="1" type="ORF">SDC9_210021</name>
</gene>
<comment type="caution">
    <text evidence="1">The sequence shown here is derived from an EMBL/GenBank/DDBJ whole genome shotgun (WGS) entry which is preliminary data.</text>
</comment>
<proteinExistence type="predicted"/>
<sequence>MPDLLQQQIYNGGSDHFIHQVRDLSEGKRCGQSGQKTCGKADQTSALQVFHLHQRQKHHCQKGIRLHIAQGESRHHHMQEIPHGQEESGGYQFFCVHQKILLCSIIGPV</sequence>
<evidence type="ECO:0000313" key="1">
    <source>
        <dbReference type="EMBL" id="MPN62274.1"/>
    </source>
</evidence>
<organism evidence="1">
    <name type="scientific">bioreactor metagenome</name>
    <dbReference type="NCBI Taxonomy" id="1076179"/>
    <lineage>
        <taxon>unclassified sequences</taxon>
        <taxon>metagenomes</taxon>
        <taxon>ecological metagenomes</taxon>
    </lineage>
</organism>
<protein>
    <submittedName>
        <fullName evidence="1">Uncharacterized protein</fullName>
    </submittedName>
</protein>
<dbReference type="EMBL" id="VSSQ01140058">
    <property type="protein sequence ID" value="MPN62274.1"/>
    <property type="molecule type" value="Genomic_DNA"/>
</dbReference>
<dbReference type="AlphaFoldDB" id="A0A645JPS8"/>
<name>A0A645JPS8_9ZZZZ</name>
<reference evidence="1" key="1">
    <citation type="submission" date="2019-08" db="EMBL/GenBank/DDBJ databases">
        <authorList>
            <person name="Kucharzyk K."/>
            <person name="Murdoch R.W."/>
            <person name="Higgins S."/>
            <person name="Loffler F."/>
        </authorList>
    </citation>
    <scope>NUCLEOTIDE SEQUENCE</scope>
</reference>